<dbReference type="PANTHER" id="PTHR10721:SF1">
    <property type="entry name" value="MITOCHONDRIAL IMPORT INNER MEMBRANE TRANSLOCASE SUBUNIT TIM44"/>
    <property type="match status" value="1"/>
</dbReference>
<dbReference type="Pfam" id="PF04280">
    <property type="entry name" value="Tim44"/>
    <property type="match status" value="1"/>
</dbReference>
<comment type="subcellular location">
    <subcellularLocation>
        <location evidence="1">Mitochondrion inner membrane</location>
    </subcellularLocation>
</comment>
<evidence type="ECO:0000256" key="7">
    <source>
        <dbReference type="SAM" id="MobiDB-lite"/>
    </source>
</evidence>
<dbReference type="PANTHER" id="PTHR10721">
    <property type="entry name" value="MITOCHONDRIAL IMPORT INNER MEMBRANE TRANSLOCASE SUBUNIT TIM44"/>
    <property type="match status" value="1"/>
</dbReference>
<evidence type="ECO:0000313" key="9">
    <source>
        <dbReference type="EMBL" id="TPX39148.1"/>
    </source>
</evidence>
<evidence type="ECO:0000256" key="5">
    <source>
        <dbReference type="ARBA" id="ARBA00023128"/>
    </source>
</evidence>
<dbReference type="SUPFAM" id="SSF54427">
    <property type="entry name" value="NTF2-like"/>
    <property type="match status" value="1"/>
</dbReference>
<reference evidence="9 10" key="1">
    <citation type="journal article" date="2019" name="Sci. Rep.">
        <title>Comparative genomics of chytrid fungi reveal insights into the obligate biotrophic and pathogenic lifestyle of Synchytrium endobioticum.</title>
        <authorList>
            <person name="van de Vossenberg B.T.L.H."/>
            <person name="Warris S."/>
            <person name="Nguyen H.D.T."/>
            <person name="van Gent-Pelzer M.P.E."/>
            <person name="Joly D.L."/>
            <person name="van de Geest H.C."/>
            <person name="Bonants P.J.M."/>
            <person name="Smith D.S."/>
            <person name="Levesque C.A."/>
            <person name="van der Lee T.A.J."/>
        </authorList>
    </citation>
    <scope>NUCLEOTIDE SEQUENCE [LARGE SCALE GENOMIC DNA]</scope>
    <source>
        <strain evidence="9 10">LEV6574</strain>
    </source>
</reference>
<comment type="caution">
    <text evidence="9">The sequence shown here is derived from an EMBL/GenBank/DDBJ whole genome shotgun (WGS) entry which is preliminary data.</text>
</comment>
<keyword evidence="4" id="KW-0809">Transit peptide</keyword>
<dbReference type="EMBL" id="QEAM01000520">
    <property type="protein sequence ID" value="TPX39148.1"/>
    <property type="molecule type" value="Genomic_DNA"/>
</dbReference>
<proteinExistence type="inferred from homology"/>
<dbReference type="Gene3D" id="3.10.450.240">
    <property type="match status" value="1"/>
</dbReference>
<keyword evidence="3" id="KW-0999">Mitochondrion inner membrane</keyword>
<sequence>MLANGSNLPKTHTHILQYPLPPLNAATISKLPSIATTSKHKSTMPRPAWTSRPSPLLYASNTYGNTSLLASSNSRTIGRLAFRPQTRSVNVFAEFVKSIRKQVEENKEFQKSVKQLSAETSKITDSDMMQAAAKAAQKGAESTSKLAQSVKATAEKVVESESFKKSVESVSNVADKVGETVSKVTDPIMDTPVVKIIQKEIAQNENPRYMEYKPKDVRDKERAERLAEARAANPFSPDASLPVSANLDAGGSVVQHKESKWSEAWKSFKEHNPLTKTLLQAHRSIEESDSPFMDRVRGIMYTVQGAFEETEQAQVVKALQAVEPGFSIDKFIREATRWMIPDVMETYLRSDRIGLKDWVNDVTYSILDVGIKAQETAGLLSDCRLLDLRNVELAQAKLLENGIPVLVLTFRTQEVLVFRDRLTGATKLGSEDQIMHAAYAVVMTKDQVLDPTTPVNTRTNGWRVTEMVKQDSRQGV</sequence>
<evidence type="ECO:0000256" key="6">
    <source>
        <dbReference type="ARBA" id="ARBA00023136"/>
    </source>
</evidence>
<gene>
    <name evidence="9" type="ORF">SeLEV6574_g07409</name>
</gene>
<keyword evidence="5" id="KW-0496">Mitochondrion</keyword>
<keyword evidence="6" id="KW-0472">Membrane</keyword>
<feature type="compositionally biased region" description="Basic and acidic residues" evidence="7">
    <location>
        <begin position="216"/>
        <end position="228"/>
    </location>
</feature>
<name>A0A507CI21_9FUNG</name>
<protein>
    <recommendedName>
        <fullName evidence="8">Tim44-like domain-containing protein</fullName>
    </recommendedName>
</protein>
<evidence type="ECO:0000259" key="8">
    <source>
        <dbReference type="SMART" id="SM00978"/>
    </source>
</evidence>
<dbReference type="GO" id="GO:0005743">
    <property type="term" value="C:mitochondrial inner membrane"/>
    <property type="evidence" value="ECO:0007669"/>
    <property type="project" value="UniProtKB-SubCell"/>
</dbReference>
<feature type="domain" description="Tim44-like" evidence="8">
    <location>
        <begin position="312"/>
        <end position="469"/>
    </location>
</feature>
<evidence type="ECO:0000256" key="4">
    <source>
        <dbReference type="ARBA" id="ARBA00022946"/>
    </source>
</evidence>
<dbReference type="SMART" id="SM00978">
    <property type="entry name" value="Tim44"/>
    <property type="match status" value="1"/>
</dbReference>
<dbReference type="InterPro" id="IPR039544">
    <property type="entry name" value="Tim44-like"/>
</dbReference>
<organism evidence="9 10">
    <name type="scientific">Synchytrium endobioticum</name>
    <dbReference type="NCBI Taxonomy" id="286115"/>
    <lineage>
        <taxon>Eukaryota</taxon>
        <taxon>Fungi</taxon>
        <taxon>Fungi incertae sedis</taxon>
        <taxon>Chytridiomycota</taxon>
        <taxon>Chytridiomycota incertae sedis</taxon>
        <taxon>Chytridiomycetes</taxon>
        <taxon>Synchytriales</taxon>
        <taxon>Synchytriaceae</taxon>
        <taxon>Synchytrium</taxon>
    </lineage>
</organism>
<dbReference type="InterPro" id="IPR032710">
    <property type="entry name" value="NTF2-like_dom_sf"/>
</dbReference>
<accession>A0A507CI21</accession>
<evidence type="ECO:0000256" key="2">
    <source>
        <dbReference type="ARBA" id="ARBA00009597"/>
    </source>
</evidence>
<comment type="similarity">
    <text evidence="2">Belongs to the Tim44 family.</text>
</comment>
<evidence type="ECO:0000256" key="3">
    <source>
        <dbReference type="ARBA" id="ARBA00022792"/>
    </source>
</evidence>
<dbReference type="InterPro" id="IPR007379">
    <property type="entry name" value="Tim44-like_dom"/>
</dbReference>
<feature type="region of interest" description="Disordered" evidence="7">
    <location>
        <begin position="216"/>
        <end position="238"/>
    </location>
</feature>
<evidence type="ECO:0000256" key="1">
    <source>
        <dbReference type="ARBA" id="ARBA00004273"/>
    </source>
</evidence>
<dbReference type="Proteomes" id="UP000320475">
    <property type="component" value="Unassembled WGS sequence"/>
</dbReference>
<dbReference type="OrthoDB" id="10265990at2759"/>
<dbReference type="GO" id="GO:0030150">
    <property type="term" value="P:protein import into mitochondrial matrix"/>
    <property type="evidence" value="ECO:0007669"/>
    <property type="project" value="TreeGrafter"/>
</dbReference>
<dbReference type="GO" id="GO:0051087">
    <property type="term" value="F:protein-folding chaperone binding"/>
    <property type="evidence" value="ECO:0007669"/>
    <property type="project" value="TreeGrafter"/>
</dbReference>
<dbReference type="AlphaFoldDB" id="A0A507CI21"/>
<evidence type="ECO:0000313" key="10">
    <source>
        <dbReference type="Proteomes" id="UP000320475"/>
    </source>
</evidence>